<organism evidence="2 3">
    <name type="scientific">Stephania cephalantha</name>
    <dbReference type="NCBI Taxonomy" id="152367"/>
    <lineage>
        <taxon>Eukaryota</taxon>
        <taxon>Viridiplantae</taxon>
        <taxon>Streptophyta</taxon>
        <taxon>Embryophyta</taxon>
        <taxon>Tracheophyta</taxon>
        <taxon>Spermatophyta</taxon>
        <taxon>Magnoliopsida</taxon>
        <taxon>Ranunculales</taxon>
        <taxon>Menispermaceae</taxon>
        <taxon>Menispermoideae</taxon>
        <taxon>Cissampelideae</taxon>
        <taxon>Stephania</taxon>
    </lineage>
</organism>
<feature type="region of interest" description="Disordered" evidence="1">
    <location>
        <begin position="1"/>
        <end position="44"/>
    </location>
</feature>
<evidence type="ECO:0000313" key="2">
    <source>
        <dbReference type="EMBL" id="KAK9100051.1"/>
    </source>
</evidence>
<proteinExistence type="predicted"/>
<name>A0AAP0HXB4_9MAGN</name>
<gene>
    <name evidence="2" type="ORF">Scep_023481</name>
</gene>
<evidence type="ECO:0000256" key="1">
    <source>
        <dbReference type="SAM" id="MobiDB-lite"/>
    </source>
</evidence>
<comment type="caution">
    <text evidence="2">The sequence shown here is derived from an EMBL/GenBank/DDBJ whole genome shotgun (WGS) entry which is preliminary data.</text>
</comment>
<protein>
    <submittedName>
        <fullName evidence="2">Uncharacterized protein</fullName>
    </submittedName>
</protein>
<feature type="compositionally biased region" description="Polar residues" evidence="1">
    <location>
        <begin position="62"/>
        <end position="71"/>
    </location>
</feature>
<sequence>MERERREKEGDRREGCRLELRRGRPASTKVPGAATSSRGSDNAAVSVAGGEIGHAVHRRTSGAATPATTRSPRQELARCGDASAVVAATPPLDGVPAAARTGNDISRGMLAVARFGCEVRRCSGGEENKAPSSICAGEAASARSDGAATVDQQRRTSCSGEAAAAPTSDSVDATR</sequence>
<dbReference type="EMBL" id="JBBNAG010000010">
    <property type="protein sequence ID" value="KAK9100051.1"/>
    <property type="molecule type" value="Genomic_DNA"/>
</dbReference>
<evidence type="ECO:0000313" key="3">
    <source>
        <dbReference type="Proteomes" id="UP001419268"/>
    </source>
</evidence>
<feature type="compositionally biased region" description="Basic and acidic residues" evidence="1">
    <location>
        <begin position="1"/>
        <end position="22"/>
    </location>
</feature>
<feature type="region of interest" description="Disordered" evidence="1">
    <location>
        <begin position="55"/>
        <end position="74"/>
    </location>
</feature>
<dbReference type="Proteomes" id="UP001419268">
    <property type="component" value="Unassembled WGS sequence"/>
</dbReference>
<dbReference type="AlphaFoldDB" id="A0AAP0HXB4"/>
<reference evidence="2 3" key="1">
    <citation type="submission" date="2024-01" db="EMBL/GenBank/DDBJ databases">
        <title>Genome assemblies of Stephania.</title>
        <authorList>
            <person name="Yang L."/>
        </authorList>
    </citation>
    <scope>NUCLEOTIDE SEQUENCE [LARGE SCALE GENOMIC DNA]</scope>
    <source>
        <strain evidence="2">JXDWG</strain>
        <tissue evidence="2">Leaf</tissue>
    </source>
</reference>
<feature type="region of interest" description="Disordered" evidence="1">
    <location>
        <begin position="138"/>
        <end position="175"/>
    </location>
</feature>
<accession>A0AAP0HXB4</accession>
<keyword evidence="3" id="KW-1185">Reference proteome</keyword>